<protein>
    <submittedName>
        <fullName evidence="8">MFS transporter</fullName>
    </submittedName>
</protein>
<dbReference type="InterPro" id="IPR036259">
    <property type="entry name" value="MFS_trans_sf"/>
</dbReference>
<keyword evidence="3 6" id="KW-0812">Transmembrane</keyword>
<organism evidence="8 9">
    <name type="scientific">Cerasibacillus terrae</name>
    <dbReference type="NCBI Taxonomy" id="2498845"/>
    <lineage>
        <taxon>Bacteria</taxon>
        <taxon>Bacillati</taxon>
        <taxon>Bacillota</taxon>
        <taxon>Bacilli</taxon>
        <taxon>Bacillales</taxon>
        <taxon>Bacillaceae</taxon>
        <taxon>Cerasibacillus</taxon>
    </lineage>
</organism>
<evidence type="ECO:0000256" key="4">
    <source>
        <dbReference type="ARBA" id="ARBA00022989"/>
    </source>
</evidence>
<feature type="transmembrane region" description="Helical" evidence="6">
    <location>
        <begin position="285"/>
        <end position="302"/>
    </location>
</feature>
<keyword evidence="5 6" id="KW-0472">Membrane</keyword>
<keyword evidence="2" id="KW-0813">Transport</keyword>
<comment type="subcellular location">
    <subcellularLocation>
        <location evidence="1">Cell membrane</location>
        <topology evidence="1">Multi-pass membrane protein</topology>
    </subcellularLocation>
</comment>
<evidence type="ECO:0000313" key="9">
    <source>
        <dbReference type="Proteomes" id="UP000321574"/>
    </source>
</evidence>
<dbReference type="InterPro" id="IPR020846">
    <property type="entry name" value="MFS_dom"/>
</dbReference>
<evidence type="ECO:0000256" key="5">
    <source>
        <dbReference type="ARBA" id="ARBA00023136"/>
    </source>
</evidence>
<dbReference type="EMBL" id="VDUW01000004">
    <property type="protein sequence ID" value="TXL65028.1"/>
    <property type="molecule type" value="Genomic_DNA"/>
</dbReference>
<evidence type="ECO:0000256" key="1">
    <source>
        <dbReference type="ARBA" id="ARBA00004651"/>
    </source>
</evidence>
<dbReference type="OrthoDB" id="9797740at2"/>
<evidence type="ECO:0000256" key="2">
    <source>
        <dbReference type="ARBA" id="ARBA00022448"/>
    </source>
</evidence>
<feature type="domain" description="Major facilitator superfamily (MFS) profile" evidence="7">
    <location>
        <begin position="14"/>
        <end position="397"/>
    </location>
</feature>
<dbReference type="SUPFAM" id="SSF103473">
    <property type="entry name" value="MFS general substrate transporter"/>
    <property type="match status" value="1"/>
</dbReference>
<keyword evidence="9" id="KW-1185">Reference proteome</keyword>
<dbReference type="Gene3D" id="1.20.1250.20">
    <property type="entry name" value="MFS general substrate transporter like domains"/>
    <property type="match status" value="1"/>
</dbReference>
<name>A0A5C8NV18_9BACI</name>
<dbReference type="PANTHER" id="PTHR23523:SF2">
    <property type="entry name" value="2-NITROIMIDAZOLE TRANSPORTER"/>
    <property type="match status" value="1"/>
</dbReference>
<feature type="transmembrane region" description="Helical" evidence="6">
    <location>
        <begin position="213"/>
        <end position="234"/>
    </location>
</feature>
<sequence>MSSNIDSKKKNNIKTWLLIVGVLLISANLRAPLTSVGSVISFIREDLGISNALAGSITTLPLLAFALFSPVVPKIAAKIGMEKTIFTSLLILITGIAVRSLFDVKALFIGTLFIGIGIAIGNVLLPAFIKIRFPLKVGIMTGIYGVIMNVFAAIASGLSVPIASINGLSWKESLMFWGVLVIIAIVVWLPQLKENEKAEEVKPKAKKEKNRSGLLRSSLAWNITLFMGIQSLIFYTLLTWLPDILFIHGYSADAAGWMLFLYQFAIIPATFVVPIMAERMKNQKLLAGSIATLFFVGIVGLLTGATSLIVISIIVIGVACGSAFSLSMMFFALRTTNGKQAAAISGMAQSFGYLLAAFGPFLFGWLKDLTNSWTYSIGMLLFCAAVLFIVGIRAGADEVISDGPKKKYTVSTNQGL</sequence>
<dbReference type="Proteomes" id="UP000321574">
    <property type="component" value="Unassembled WGS sequence"/>
</dbReference>
<dbReference type="PROSITE" id="PS50850">
    <property type="entry name" value="MFS"/>
    <property type="match status" value="1"/>
</dbReference>
<reference evidence="8 9" key="1">
    <citation type="submission" date="2019-06" db="EMBL/GenBank/DDBJ databases">
        <title>Cerasibacillus sp. nov., isolated from maize field.</title>
        <authorList>
            <person name="Lin S.-Y."/>
            <person name="Tsai C.-F."/>
            <person name="Young C.-C."/>
        </authorList>
    </citation>
    <scope>NUCLEOTIDE SEQUENCE [LARGE SCALE GENOMIC DNA]</scope>
    <source>
        <strain evidence="8 9">CC-CFT480</strain>
    </source>
</reference>
<dbReference type="GO" id="GO:0022857">
    <property type="term" value="F:transmembrane transporter activity"/>
    <property type="evidence" value="ECO:0007669"/>
    <property type="project" value="InterPro"/>
</dbReference>
<feature type="transmembrane region" description="Helical" evidence="6">
    <location>
        <begin position="308"/>
        <end position="331"/>
    </location>
</feature>
<feature type="transmembrane region" description="Helical" evidence="6">
    <location>
        <begin position="84"/>
        <end position="102"/>
    </location>
</feature>
<dbReference type="InterPro" id="IPR011701">
    <property type="entry name" value="MFS"/>
</dbReference>
<evidence type="ECO:0000259" key="7">
    <source>
        <dbReference type="PROSITE" id="PS50850"/>
    </source>
</evidence>
<gene>
    <name evidence="8" type="ORF">FHP05_07770</name>
</gene>
<dbReference type="RefSeq" id="WP_147666789.1">
    <property type="nucleotide sequence ID" value="NZ_VDUW01000004.1"/>
</dbReference>
<accession>A0A5C8NV18</accession>
<dbReference type="GO" id="GO:0005886">
    <property type="term" value="C:plasma membrane"/>
    <property type="evidence" value="ECO:0007669"/>
    <property type="project" value="UniProtKB-SubCell"/>
</dbReference>
<feature type="transmembrane region" description="Helical" evidence="6">
    <location>
        <begin position="254"/>
        <end position="273"/>
    </location>
</feature>
<dbReference type="PANTHER" id="PTHR23523">
    <property type="match status" value="1"/>
</dbReference>
<comment type="caution">
    <text evidence="8">The sequence shown here is derived from an EMBL/GenBank/DDBJ whole genome shotgun (WGS) entry which is preliminary data.</text>
</comment>
<dbReference type="CDD" id="cd17339">
    <property type="entry name" value="MFS_NIMT_CynX_like"/>
    <property type="match status" value="1"/>
</dbReference>
<keyword evidence="4 6" id="KW-1133">Transmembrane helix</keyword>
<feature type="transmembrane region" description="Helical" evidence="6">
    <location>
        <begin position="174"/>
        <end position="192"/>
    </location>
</feature>
<feature type="transmembrane region" description="Helical" evidence="6">
    <location>
        <begin position="141"/>
        <end position="162"/>
    </location>
</feature>
<feature type="transmembrane region" description="Helical" evidence="6">
    <location>
        <begin position="53"/>
        <end position="72"/>
    </location>
</feature>
<dbReference type="Pfam" id="PF07690">
    <property type="entry name" value="MFS_1"/>
    <property type="match status" value="1"/>
</dbReference>
<feature type="transmembrane region" description="Helical" evidence="6">
    <location>
        <begin position="108"/>
        <end position="129"/>
    </location>
</feature>
<evidence type="ECO:0000313" key="8">
    <source>
        <dbReference type="EMBL" id="TXL65028.1"/>
    </source>
</evidence>
<dbReference type="InterPro" id="IPR052524">
    <property type="entry name" value="MFS_Cyanate_Porter"/>
</dbReference>
<dbReference type="AlphaFoldDB" id="A0A5C8NV18"/>
<proteinExistence type="predicted"/>
<feature type="transmembrane region" description="Helical" evidence="6">
    <location>
        <begin position="343"/>
        <end position="366"/>
    </location>
</feature>
<feature type="transmembrane region" description="Helical" evidence="6">
    <location>
        <begin position="372"/>
        <end position="396"/>
    </location>
</feature>
<evidence type="ECO:0000256" key="6">
    <source>
        <dbReference type="SAM" id="Phobius"/>
    </source>
</evidence>
<evidence type="ECO:0000256" key="3">
    <source>
        <dbReference type="ARBA" id="ARBA00022692"/>
    </source>
</evidence>